<name>A0A5D0HFT5_9FLAO</name>
<gene>
    <name evidence="1" type="ORF">FUA24_23150</name>
</gene>
<proteinExistence type="predicted"/>
<accession>A0A5D0HFT5</accession>
<comment type="caution">
    <text evidence="1">The sequence shown here is derived from an EMBL/GenBank/DDBJ whole genome shotgun (WGS) entry which is preliminary data.</text>
</comment>
<dbReference type="OrthoDB" id="1117699at2"/>
<keyword evidence="2" id="KW-1185">Reference proteome</keyword>
<evidence type="ECO:0000313" key="2">
    <source>
        <dbReference type="Proteomes" id="UP000323930"/>
    </source>
</evidence>
<sequence>MKKICLLLVFSIALLKIGNSSNVLEINAFEKYKIATILFLDGTSIKGYGKLSGVLNKYKIKFKVSKDDKPDVWTELMVKGITFHDESGDTTFLYVKLSKNGYPILLELVEEGVVSLFMEIRTHWINSNVDSNTNFPMHTQVSKTITYFLKHNLSKEVLTTSSSQSLFGNVSSISFGFKKKLKRFFKGCIGIENKLDSGEFNRHTVPEMVYYYNDFCTDL</sequence>
<organism evidence="1 2">
    <name type="scientific">Seonamhaeicola marinus</name>
    <dbReference type="NCBI Taxonomy" id="1912246"/>
    <lineage>
        <taxon>Bacteria</taxon>
        <taxon>Pseudomonadati</taxon>
        <taxon>Bacteroidota</taxon>
        <taxon>Flavobacteriia</taxon>
        <taxon>Flavobacteriales</taxon>
        <taxon>Flavobacteriaceae</taxon>
    </lineage>
</organism>
<dbReference type="RefSeq" id="WP_148545659.1">
    <property type="nucleotide sequence ID" value="NZ_VSDQ01000729.1"/>
</dbReference>
<dbReference type="AlphaFoldDB" id="A0A5D0HFT5"/>
<dbReference type="EMBL" id="VSDQ01000729">
    <property type="protein sequence ID" value="TYA70183.1"/>
    <property type="molecule type" value="Genomic_DNA"/>
</dbReference>
<protein>
    <submittedName>
        <fullName evidence="1">Uncharacterized protein</fullName>
    </submittedName>
</protein>
<dbReference type="Proteomes" id="UP000323930">
    <property type="component" value="Unassembled WGS sequence"/>
</dbReference>
<reference evidence="1 2" key="1">
    <citation type="submission" date="2019-08" db="EMBL/GenBank/DDBJ databases">
        <title>Seonamhaeicola sediminis sp. nov., isolated from marine sediment.</title>
        <authorList>
            <person name="Cao W.R."/>
        </authorList>
    </citation>
    <scope>NUCLEOTIDE SEQUENCE [LARGE SCALE GENOMIC DNA]</scope>
    <source>
        <strain evidence="1 2">B011</strain>
    </source>
</reference>
<evidence type="ECO:0000313" key="1">
    <source>
        <dbReference type="EMBL" id="TYA70183.1"/>
    </source>
</evidence>